<sequence length="80" mass="8892">MSWIFIVLAVGVPYGIHGRDGYIGINGPWCWISATYPIERLALEYAWLWAAGLLVVILYIPLFFALRGNIVVAKLVGIIS</sequence>
<organism evidence="2 3">
    <name type="scientific">Exidia glandulosa HHB12029</name>
    <dbReference type="NCBI Taxonomy" id="1314781"/>
    <lineage>
        <taxon>Eukaryota</taxon>
        <taxon>Fungi</taxon>
        <taxon>Dikarya</taxon>
        <taxon>Basidiomycota</taxon>
        <taxon>Agaricomycotina</taxon>
        <taxon>Agaricomycetes</taxon>
        <taxon>Auriculariales</taxon>
        <taxon>Exidiaceae</taxon>
        <taxon>Exidia</taxon>
    </lineage>
</organism>
<keyword evidence="1" id="KW-0812">Transmembrane</keyword>
<name>A0A165FLK5_EXIGL</name>
<protein>
    <recommendedName>
        <fullName evidence="4">Glucose receptor Git3 N-terminal domain-containing protein</fullName>
    </recommendedName>
</protein>
<dbReference type="EMBL" id="KV426079">
    <property type="protein sequence ID" value="KZV89193.1"/>
    <property type="molecule type" value="Genomic_DNA"/>
</dbReference>
<gene>
    <name evidence="2" type="ORF">EXIGLDRAFT_771980</name>
</gene>
<proteinExistence type="predicted"/>
<dbReference type="AlphaFoldDB" id="A0A165FLK5"/>
<evidence type="ECO:0008006" key="4">
    <source>
        <dbReference type="Google" id="ProtNLM"/>
    </source>
</evidence>
<evidence type="ECO:0000313" key="3">
    <source>
        <dbReference type="Proteomes" id="UP000077266"/>
    </source>
</evidence>
<keyword evidence="1" id="KW-0472">Membrane</keyword>
<evidence type="ECO:0000256" key="1">
    <source>
        <dbReference type="SAM" id="Phobius"/>
    </source>
</evidence>
<dbReference type="STRING" id="1314781.A0A165FLK5"/>
<evidence type="ECO:0000313" key="2">
    <source>
        <dbReference type="EMBL" id="KZV89193.1"/>
    </source>
</evidence>
<reference evidence="2 3" key="1">
    <citation type="journal article" date="2016" name="Mol. Biol. Evol.">
        <title>Comparative Genomics of Early-Diverging Mushroom-Forming Fungi Provides Insights into the Origins of Lignocellulose Decay Capabilities.</title>
        <authorList>
            <person name="Nagy L.G."/>
            <person name="Riley R."/>
            <person name="Tritt A."/>
            <person name="Adam C."/>
            <person name="Daum C."/>
            <person name="Floudas D."/>
            <person name="Sun H."/>
            <person name="Yadav J.S."/>
            <person name="Pangilinan J."/>
            <person name="Larsson K.H."/>
            <person name="Matsuura K."/>
            <person name="Barry K."/>
            <person name="Labutti K."/>
            <person name="Kuo R."/>
            <person name="Ohm R.A."/>
            <person name="Bhattacharya S.S."/>
            <person name="Shirouzu T."/>
            <person name="Yoshinaga Y."/>
            <person name="Martin F.M."/>
            <person name="Grigoriev I.V."/>
            <person name="Hibbett D.S."/>
        </authorList>
    </citation>
    <scope>NUCLEOTIDE SEQUENCE [LARGE SCALE GENOMIC DNA]</scope>
    <source>
        <strain evidence="2 3">HHB12029</strain>
    </source>
</reference>
<dbReference type="Proteomes" id="UP000077266">
    <property type="component" value="Unassembled WGS sequence"/>
</dbReference>
<dbReference type="InParanoid" id="A0A165FLK5"/>
<feature type="transmembrane region" description="Helical" evidence="1">
    <location>
        <begin position="46"/>
        <end position="66"/>
    </location>
</feature>
<accession>A0A165FLK5</accession>
<dbReference type="OrthoDB" id="100006at2759"/>
<keyword evidence="3" id="KW-1185">Reference proteome</keyword>
<keyword evidence="1" id="KW-1133">Transmembrane helix</keyword>